<dbReference type="OrthoDB" id="10595354at2759"/>
<feature type="region of interest" description="Disordered" evidence="1">
    <location>
        <begin position="208"/>
        <end position="260"/>
    </location>
</feature>
<evidence type="ECO:0000256" key="1">
    <source>
        <dbReference type="SAM" id="MobiDB-lite"/>
    </source>
</evidence>
<dbReference type="AlphaFoldDB" id="A0A9P6VT06"/>
<organism evidence="2 3">
    <name type="scientific">Rhodotorula mucilaginosa</name>
    <name type="common">Yeast</name>
    <name type="synonym">Rhodotorula rubra</name>
    <dbReference type="NCBI Taxonomy" id="5537"/>
    <lineage>
        <taxon>Eukaryota</taxon>
        <taxon>Fungi</taxon>
        <taxon>Dikarya</taxon>
        <taxon>Basidiomycota</taxon>
        <taxon>Pucciniomycotina</taxon>
        <taxon>Microbotryomycetes</taxon>
        <taxon>Sporidiobolales</taxon>
        <taxon>Sporidiobolaceae</taxon>
        <taxon>Rhodotorula</taxon>
    </lineage>
</organism>
<feature type="region of interest" description="Disordered" evidence="1">
    <location>
        <begin position="1"/>
        <end position="102"/>
    </location>
</feature>
<feature type="compositionally biased region" description="Polar residues" evidence="1">
    <location>
        <begin position="228"/>
        <end position="260"/>
    </location>
</feature>
<comment type="caution">
    <text evidence="2">The sequence shown here is derived from an EMBL/GenBank/DDBJ whole genome shotgun (WGS) entry which is preliminary data.</text>
</comment>
<name>A0A9P6VT06_RHOMI</name>
<sequence>MAKKRTAEERAAHSRHHATWRKRVRAEADAAKPAEEMSERLKALYAVAPRIGPDGKPLTDHTRRDEATSGTPARRSRLSSATTPPTSTPPPPDQAPATATATAGKVSLDDMAKLMLRGVLTPESCLKLHRDEIPNQPVAAVTTAPPLGPFADLRTSYASTAIAQPDTQISTGLSASSVPLPRPETAENDLGGFDASFFLNEDINPTLAGIQTGAGPGSASEVPPPQPQIQDSTQESVAPSLGSCQNSPLVPTASEQDSSTPLITAEDMLATAMPHFSPACRV</sequence>
<evidence type="ECO:0000313" key="3">
    <source>
        <dbReference type="Proteomes" id="UP000777482"/>
    </source>
</evidence>
<accession>A0A9P6VT06</accession>
<protein>
    <submittedName>
        <fullName evidence="2">Uncharacterized protein</fullName>
    </submittedName>
</protein>
<dbReference type="Proteomes" id="UP000777482">
    <property type="component" value="Unassembled WGS sequence"/>
</dbReference>
<reference evidence="2 3" key="1">
    <citation type="submission" date="2020-11" db="EMBL/GenBank/DDBJ databases">
        <title>Kefir isolates.</title>
        <authorList>
            <person name="Marcisauskas S."/>
            <person name="Kim Y."/>
            <person name="Blasche S."/>
        </authorList>
    </citation>
    <scope>NUCLEOTIDE SEQUENCE [LARGE SCALE GENOMIC DNA]</scope>
    <source>
        <strain evidence="2 3">KR</strain>
    </source>
</reference>
<keyword evidence="3" id="KW-1185">Reference proteome</keyword>
<feature type="compositionally biased region" description="Basic and acidic residues" evidence="1">
    <location>
        <begin position="25"/>
        <end position="42"/>
    </location>
</feature>
<proteinExistence type="predicted"/>
<feature type="compositionally biased region" description="Basic and acidic residues" evidence="1">
    <location>
        <begin position="1"/>
        <end position="12"/>
    </location>
</feature>
<feature type="compositionally biased region" description="Basic residues" evidence="1">
    <location>
        <begin position="13"/>
        <end position="24"/>
    </location>
</feature>
<dbReference type="EMBL" id="PUHQ01000137">
    <property type="protein sequence ID" value="KAG0654826.1"/>
    <property type="molecule type" value="Genomic_DNA"/>
</dbReference>
<evidence type="ECO:0000313" key="2">
    <source>
        <dbReference type="EMBL" id="KAG0654826.1"/>
    </source>
</evidence>
<feature type="compositionally biased region" description="Basic and acidic residues" evidence="1">
    <location>
        <begin position="57"/>
        <end position="67"/>
    </location>
</feature>
<gene>
    <name evidence="2" type="ORF">C6P46_001383</name>
</gene>